<evidence type="ECO:0000259" key="6">
    <source>
        <dbReference type="PROSITE" id="PS51918"/>
    </source>
</evidence>
<dbReference type="SFLD" id="SFLDS00029">
    <property type="entry name" value="Radical_SAM"/>
    <property type="match status" value="1"/>
</dbReference>
<feature type="domain" description="Radical SAM core" evidence="6">
    <location>
        <begin position="77"/>
        <end position="313"/>
    </location>
</feature>
<dbReference type="SFLD" id="SFLDG01065">
    <property type="entry name" value="anaerobic_coproporphyrinogen-I"/>
    <property type="match status" value="1"/>
</dbReference>
<dbReference type="InterPro" id="IPR058240">
    <property type="entry name" value="rSAM_sf"/>
</dbReference>
<dbReference type="InterPro" id="IPR007197">
    <property type="entry name" value="rSAM"/>
</dbReference>
<evidence type="ECO:0000313" key="8">
    <source>
        <dbReference type="Proteomes" id="UP001370348"/>
    </source>
</evidence>
<keyword evidence="3" id="KW-0479">Metal-binding</keyword>
<evidence type="ECO:0000256" key="5">
    <source>
        <dbReference type="ARBA" id="ARBA00023014"/>
    </source>
</evidence>
<proteinExistence type="predicted"/>
<dbReference type="CDD" id="cd01335">
    <property type="entry name" value="Radical_SAM"/>
    <property type="match status" value="1"/>
</dbReference>
<keyword evidence="2" id="KW-0949">S-adenosyl-L-methionine</keyword>
<organism evidence="7 8">
    <name type="scientific">Pendulispora albinea</name>
    <dbReference type="NCBI Taxonomy" id="2741071"/>
    <lineage>
        <taxon>Bacteria</taxon>
        <taxon>Pseudomonadati</taxon>
        <taxon>Myxococcota</taxon>
        <taxon>Myxococcia</taxon>
        <taxon>Myxococcales</taxon>
        <taxon>Sorangiineae</taxon>
        <taxon>Pendulisporaceae</taxon>
        <taxon>Pendulispora</taxon>
    </lineage>
</organism>
<evidence type="ECO:0000313" key="7">
    <source>
        <dbReference type="EMBL" id="WXB16147.1"/>
    </source>
</evidence>
<keyword evidence="4" id="KW-0408">Iron</keyword>
<dbReference type="SUPFAM" id="SSF102114">
    <property type="entry name" value="Radical SAM enzymes"/>
    <property type="match status" value="1"/>
</dbReference>
<reference evidence="7 8" key="1">
    <citation type="submission" date="2021-12" db="EMBL/GenBank/DDBJ databases">
        <title>Discovery of the Pendulisporaceae a myxobacterial family with distinct sporulation behavior and unique specialized metabolism.</title>
        <authorList>
            <person name="Garcia R."/>
            <person name="Popoff A."/>
            <person name="Bader C.D."/>
            <person name="Loehr J."/>
            <person name="Walesch S."/>
            <person name="Walt C."/>
            <person name="Boldt J."/>
            <person name="Bunk B."/>
            <person name="Haeckl F.J.F.P.J."/>
            <person name="Gunesch A.P."/>
            <person name="Birkelbach J."/>
            <person name="Nuebel U."/>
            <person name="Pietschmann T."/>
            <person name="Bach T."/>
            <person name="Mueller R."/>
        </authorList>
    </citation>
    <scope>NUCLEOTIDE SEQUENCE [LARGE SCALE GENOMIC DNA]</scope>
    <source>
        <strain evidence="7 8">MSr11954</strain>
    </source>
</reference>
<gene>
    <name evidence="7" type="ORF">LZC94_02480</name>
</gene>
<dbReference type="EMBL" id="CP089984">
    <property type="protein sequence ID" value="WXB16147.1"/>
    <property type="molecule type" value="Genomic_DNA"/>
</dbReference>
<dbReference type="SMART" id="SM00729">
    <property type="entry name" value="Elp3"/>
    <property type="match status" value="1"/>
</dbReference>
<dbReference type="Gene3D" id="3.20.20.70">
    <property type="entry name" value="Aldolase class I"/>
    <property type="match status" value="1"/>
</dbReference>
<evidence type="ECO:0000256" key="4">
    <source>
        <dbReference type="ARBA" id="ARBA00023004"/>
    </source>
</evidence>
<comment type="cofactor">
    <cofactor evidence="1">
        <name>[4Fe-4S] cluster</name>
        <dbReference type="ChEBI" id="CHEBI:49883"/>
    </cofactor>
</comment>
<evidence type="ECO:0000256" key="2">
    <source>
        <dbReference type="ARBA" id="ARBA00022691"/>
    </source>
</evidence>
<dbReference type="InterPro" id="IPR010723">
    <property type="entry name" value="HemN_C"/>
</dbReference>
<dbReference type="Pfam" id="PF06969">
    <property type="entry name" value="HemN_C"/>
    <property type="match status" value="1"/>
</dbReference>
<keyword evidence="5" id="KW-0411">Iron-sulfur</keyword>
<sequence length="458" mass="52218">MLSNGDISIFDHDVDTPAQRRTRVGLLPVSAERIADAQRRLNEVGAVQPKKIDFQNPFFTQPRDTKICAVENLLGELSGTKVRHIYLHVPYCMTRCIYCHYPIVRPGTEKADEHSAFVETLVREIRAWSRSGLDFGGLQTIALGGGTPNALSHQHLETILQTLAECFPTRREVSIEVLPSFRILDEDKYRIFQAAGVNRLSVGIQSFNDLVNEANRRTYQREDETRALIGLARTYFPNISVDLLYRQKAQEWSDLVRDVDEVKKLDVNSIYLYQVRESIGTKFSELQEALNYFLVELTKDGTYEAISFDQVIRKRNDDGMCQARSGRSQCEDLLGIGPSSVSELGDYTFRNVDTPMYLQPSSSTRVDETTIIRREQEWRQCEWISRGLRHFNLPRLDGVSFAMFEERFGERPSEAIVGRLQFLESIGLLELGKAHATLTDLGMLFTQAISGYLIGHYK</sequence>
<dbReference type="PANTHER" id="PTHR13932">
    <property type="entry name" value="COPROPORPHYRINIGEN III OXIDASE"/>
    <property type="match status" value="1"/>
</dbReference>
<dbReference type="PANTHER" id="PTHR13932:SF5">
    <property type="entry name" value="RADICAL S-ADENOSYL METHIONINE DOMAIN-CONTAINING PROTEIN 1, MITOCHONDRIAL"/>
    <property type="match status" value="1"/>
</dbReference>
<dbReference type="InterPro" id="IPR034505">
    <property type="entry name" value="Coproporphyrinogen-III_oxidase"/>
</dbReference>
<accession>A0ABZ2LZ48</accession>
<evidence type="ECO:0000256" key="1">
    <source>
        <dbReference type="ARBA" id="ARBA00001966"/>
    </source>
</evidence>
<dbReference type="Proteomes" id="UP001370348">
    <property type="component" value="Chromosome"/>
</dbReference>
<dbReference type="PROSITE" id="PS51918">
    <property type="entry name" value="RADICAL_SAM"/>
    <property type="match status" value="1"/>
</dbReference>
<name>A0ABZ2LZ48_9BACT</name>
<dbReference type="InterPro" id="IPR013785">
    <property type="entry name" value="Aldolase_TIM"/>
</dbReference>
<evidence type="ECO:0000256" key="3">
    <source>
        <dbReference type="ARBA" id="ARBA00022723"/>
    </source>
</evidence>
<dbReference type="Pfam" id="PF04055">
    <property type="entry name" value="Radical_SAM"/>
    <property type="match status" value="1"/>
</dbReference>
<dbReference type="InterPro" id="IPR006638">
    <property type="entry name" value="Elp3/MiaA/NifB-like_rSAM"/>
</dbReference>
<keyword evidence="8" id="KW-1185">Reference proteome</keyword>
<protein>
    <submittedName>
        <fullName evidence="7">Radical SAM protein</fullName>
    </submittedName>
</protein>
<dbReference type="RefSeq" id="WP_394825776.1">
    <property type="nucleotide sequence ID" value="NZ_CP089984.1"/>
</dbReference>